<dbReference type="GO" id="GO:0003735">
    <property type="term" value="F:structural constituent of ribosome"/>
    <property type="evidence" value="ECO:0007669"/>
    <property type="project" value="InterPro"/>
</dbReference>
<evidence type="ECO:0008006" key="3">
    <source>
        <dbReference type="Google" id="ProtNLM"/>
    </source>
</evidence>
<dbReference type="Pfam" id="PF01250">
    <property type="entry name" value="Ribosomal_S6"/>
    <property type="match status" value="1"/>
</dbReference>
<organism evidence="2">
    <name type="scientific">hydrothermal vent metagenome</name>
    <dbReference type="NCBI Taxonomy" id="652676"/>
    <lineage>
        <taxon>unclassified sequences</taxon>
        <taxon>metagenomes</taxon>
        <taxon>ecological metagenomes</taxon>
    </lineage>
</organism>
<comment type="similarity">
    <text evidence="1">Belongs to the bacterial ribosomal protein bS6 family.</text>
</comment>
<evidence type="ECO:0000256" key="1">
    <source>
        <dbReference type="ARBA" id="ARBA00009512"/>
    </source>
</evidence>
<dbReference type="GO" id="GO:0005737">
    <property type="term" value="C:cytoplasm"/>
    <property type="evidence" value="ECO:0007669"/>
    <property type="project" value="UniProtKB-ARBA"/>
</dbReference>
<dbReference type="GO" id="GO:0070181">
    <property type="term" value="F:small ribosomal subunit rRNA binding"/>
    <property type="evidence" value="ECO:0007669"/>
    <property type="project" value="TreeGrafter"/>
</dbReference>
<dbReference type="CDD" id="cd00473">
    <property type="entry name" value="bS6"/>
    <property type="match status" value="1"/>
</dbReference>
<sequence>MREYEVTVIFQTKLDDEARSALVERVSGWLTHGETDDDKPVANVWGQRRMAYPILKNIEGYYILFDAKLDADRMSDIDRNMQYTEDILRYMIIRKEEEPPKKKKKETEEVEETEA</sequence>
<dbReference type="AlphaFoldDB" id="A0A3B0V695"/>
<dbReference type="Gene3D" id="3.30.70.60">
    <property type="match status" value="1"/>
</dbReference>
<dbReference type="InterPro" id="IPR014717">
    <property type="entry name" value="Transl_elong_EF1B/ribsomal_bS6"/>
</dbReference>
<gene>
    <name evidence="2" type="ORF">MNBD_CHLOROFLEXI01-467</name>
</gene>
<dbReference type="NCBIfam" id="TIGR00166">
    <property type="entry name" value="S6"/>
    <property type="match status" value="1"/>
</dbReference>
<dbReference type="InterPro" id="IPR035980">
    <property type="entry name" value="Ribosomal_bS6_sf"/>
</dbReference>
<dbReference type="InterPro" id="IPR020814">
    <property type="entry name" value="Ribosomal_S6_plastid/chlpt"/>
</dbReference>
<dbReference type="SUPFAM" id="SSF54995">
    <property type="entry name" value="Ribosomal protein S6"/>
    <property type="match status" value="1"/>
</dbReference>
<dbReference type="EMBL" id="UOEU01000348">
    <property type="protein sequence ID" value="VAW32349.1"/>
    <property type="molecule type" value="Genomic_DNA"/>
</dbReference>
<protein>
    <recommendedName>
        <fullName evidence="3">SSU ribosomal protein S6p</fullName>
    </recommendedName>
</protein>
<dbReference type="PANTHER" id="PTHR21011:SF1">
    <property type="entry name" value="SMALL RIBOSOMAL SUBUNIT PROTEIN BS6M"/>
    <property type="match status" value="1"/>
</dbReference>
<reference evidence="2" key="1">
    <citation type="submission" date="2018-06" db="EMBL/GenBank/DDBJ databases">
        <authorList>
            <person name="Zhirakovskaya E."/>
        </authorList>
    </citation>
    <scope>NUCLEOTIDE SEQUENCE</scope>
</reference>
<dbReference type="PANTHER" id="PTHR21011">
    <property type="entry name" value="MITOCHONDRIAL 28S RIBOSOMAL PROTEIN S6"/>
    <property type="match status" value="1"/>
</dbReference>
<dbReference type="GO" id="GO:0006412">
    <property type="term" value="P:translation"/>
    <property type="evidence" value="ECO:0007669"/>
    <property type="project" value="InterPro"/>
</dbReference>
<evidence type="ECO:0000313" key="2">
    <source>
        <dbReference type="EMBL" id="VAW32349.1"/>
    </source>
</evidence>
<dbReference type="HAMAP" id="MF_00360">
    <property type="entry name" value="Ribosomal_bS6"/>
    <property type="match status" value="1"/>
</dbReference>
<name>A0A3B0V695_9ZZZZ</name>
<dbReference type="GO" id="GO:0005840">
    <property type="term" value="C:ribosome"/>
    <property type="evidence" value="ECO:0007669"/>
    <property type="project" value="InterPro"/>
</dbReference>
<dbReference type="InterPro" id="IPR000529">
    <property type="entry name" value="Ribosomal_bS6"/>
</dbReference>
<accession>A0A3B0V695</accession>
<proteinExistence type="inferred from homology"/>